<dbReference type="Proteomes" id="UP000248795">
    <property type="component" value="Unassembled WGS sequence"/>
</dbReference>
<dbReference type="PANTHER" id="PTHR43722:SF1">
    <property type="entry name" value="PROLINE IMINOPEPTIDASE"/>
    <property type="match status" value="1"/>
</dbReference>
<dbReference type="AlphaFoldDB" id="A0A2W2BXV6"/>
<dbReference type="GO" id="GO:0004177">
    <property type="term" value="F:aminopeptidase activity"/>
    <property type="evidence" value="ECO:0007669"/>
    <property type="project" value="UniProtKB-EC"/>
</dbReference>
<gene>
    <name evidence="3" type="ORF">DK847_00210</name>
</gene>
<reference evidence="4" key="1">
    <citation type="submission" date="2018-06" db="EMBL/GenBank/DDBJ databases">
        <title>Aestuariibacter litoralis strain KCTC 52945T.</title>
        <authorList>
            <person name="Li X."/>
            <person name="Salam N."/>
            <person name="Li J.-L."/>
            <person name="Chen Y.-M."/>
            <person name="Yang Z.-W."/>
            <person name="Zhang L.-Y."/>
            <person name="Han M.-X."/>
            <person name="Xiao M."/>
            <person name="Li W.-J."/>
        </authorList>
    </citation>
    <scope>NUCLEOTIDE SEQUENCE [LARGE SCALE GENOMIC DNA]</scope>
    <source>
        <strain evidence="4">KCTC 52945</strain>
    </source>
</reference>
<dbReference type="PANTHER" id="PTHR43722">
    <property type="entry name" value="PROLINE IMINOPEPTIDASE"/>
    <property type="match status" value="1"/>
</dbReference>
<evidence type="ECO:0000313" key="3">
    <source>
        <dbReference type="EMBL" id="PZF78286.1"/>
    </source>
</evidence>
<dbReference type="InterPro" id="IPR029058">
    <property type="entry name" value="AB_hydrolase_fold"/>
</dbReference>
<name>A0A2W2BXV6_9HYPH</name>
<evidence type="ECO:0000256" key="1">
    <source>
        <dbReference type="ARBA" id="ARBA00021843"/>
    </source>
</evidence>
<dbReference type="RefSeq" id="WP_111195614.1">
    <property type="nucleotide sequence ID" value="NZ_QKVK01000001.1"/>
</dbReference>
<dbReference type="EMBL" id="QKVK01000001">
    <property type="protein sequence ID" value="PZF78286.1"/>
    <property type="molecule type" value="Genomic_DNA"/>
</dbReference>
<dbReference type="GO" id="GO:0006508">
    <property type="term" value="P:proteolysis"/>
    <property type="evidence" value="ECO:0007669"/>
    <property type="project" value="InterPro"/>
</dbReference>
<dbReference type="Gene3D" id="3.40.50.1820">
    <property type="entry name" value="alpha/beta hydrolase"/>
    <property type="match status" value="2"/>
</dbReference>
<dbReference type="InterPro" id="IPR005944">
    <property type="entry name" value="Pro_iminopeptidase"/>
</dbReference>
<accession>A0A2W2BXV6</accession>
<sequence length="651" mass="72057">MDYQHILALVASLLGQPGDIAAGTPNLTAAVTHIACPRPYPVNEIDGQTITCGTVQVPEDHDHPEGKKIALKFMIMKSHSQYPEPDPLVYLDGGPGGSAFGVIGKVDRGFAPWRRTRDIVFWDQRSAGISGHSVNCYKALSENAVKIAKGETLNVDAKGDPIKDSLVSKCLGELESSGIDIAKYNTTQDAKDIPVVMAALGYPTYNLYGISFGSKLALETMRVAPQGIRSVIIDGVAPSWVHLYNSFTVKTDEAIENVVEQCRADPVCNKTYPDLHKVIIETLHMAHDGKIIHQGKPVTTATIFRPFNERNGQDSRVSMTPYIPAFIYELHRGGDMPTVDMLMARNFLMPELGDDDVTEASASLPKEQRNLIRTLSDNVAISRRVEKSNANVVEELRDTVDERDQYGPVAVLFDRELEKALTAEGKSDPAKIAKSIADYVALQNIKPSRDALKVFVEGYTSGEQRARLLSLIQSMSEAEVAGYFDIIKRDVMASQTHFFDNMYLFNYACQEDIPYNSYEGYKKVAASDKYPYLDEDYDLMVRNFFAGCAPFKPQERENWHTPVASDIPTLSIGGLYDIQTPASWARLATEKLTNAQVFMIPEAGHGAVIYQPCVADIGVAFTNNPYRKLSDACPKSITINWHIPDWAKEAK</sequence>
<organism evidence="3 4">
    <name type="scientific">Aestuariivirga litoralis</name>
    <dbReference type="NCBI Taxonomy" id="2650924"/>
    <lineage>
        <taxon>Bacteria</taxon>
        <taxon>Pseudomonadati</taxon>
        <taxon>Pseudomonadota</taxon>
        <taxon>Alphaproteobacteria</taxon>
        <taxon>Hyphomicrobiales</taxon>
        <taxon>Aestuariivirgaceae</taxon>
        <taxon>Aestuariivirga</taxon>
    </lineage>
</organism>
<proteinExistence type="predicted"/>
<dbReference type="Pfam" id="PF08386">
    <property type="entry name" value="Abhydrolase_4"/>
    <property type="match status" value="1"/>
</dbReference>
<keyword evidence="4" id="KW-1185">Reference proteome</keyword>
<evidence type="ECO:0000259" key="2">
    <source>
        <dbReference type="Pfam" id="PF08386"/>
    </source>
</evidence>
<dbReference type="GO" id="GO:0005737">
    <property type="term" value="C:cytoplasm"/>
    <property type="evidence" value="ECO:0007669"/>
    <property type="project" value="InterPro"/>
</dbReference>
<comment type="caution">
    <text evidence="3">The sequence shown here is derived from an EMBL/GenBank/DDBJ whole genome shotgun (WGS) entry which is preliminary data.</text>
</comment>
<dbReference type="SUPFAM" id="SSF53474">
    <property type="entry name" value="alpha/beta-Hydrolases"/>
    <property type="match status" value="2"/>
</dbReference>
<protein>
    <recommendedName>
        <fullName evidence="1">Proline iminopeptidase</fullName>
    </recommendedName>
</protein>
<evidence type="ECO:0000313" key="4">
    <source>
        <dbReference type="Proteomes" id="UP000248795"/>
    </source>
</evidence>
<dbReference type="InterPro" id="IPR013595">
    <property type="entry name" value="Pept_S33_TAP-like_C"/>
</dbReference>
<feature type="domain" description="Peptidase S33 tripeptidyl aminopeptidase-like C-terminal" evidence="2">
    <location>
        <begin position="548"/>
        <end position="621"/>
    </location>
</feature>